<keyword evidence="14 27" id="KW-0274">FAD</keyword>
<keyword evidence="11 27" id="KW-0285">Flavoprotein</keyword>
<dbReference type="GO" id="GO:0009055">
    <property type="term" value="F:electron transfer activity"/>
    <property type="evidence" value="ECO:0007669"/>
    <property type="project" value="UniProtKB-UniRule"/>
</dbReference>
<dbReference type="PANTHER" id="PTHR43644">
    <property type="entry name" value="NA(+)-TRANSLOCATING NADH-QUINONE REDUCTASE SUBUNIT"/>
    <property type="match status" value="1"/>
</dbReference>
<dbReference type="RefSeq" id="WP_139626029.1">
    <property type="nucleotide sequence ID" value="NZ_VDCI01000001.1"/>
</dbReference>
<comment type="function">
    <text evidence="2 27">NQR complex catalyzes the reduction of ubiquinone-1 to ubiquinol by two successive reactions, coupled with the transport of Na(+) ions from the cytoplasm to the periplasm. The first step is catalyzed by NqrF, which accepts electrons from NADH and reduces ubiquinone-1 to ubisemiquinone by a one-electron transfer pathway.</text>
</comment>
<dbReference type="FunFam" id="3.40.50.80:FF:000014">
    <property type="entry name" value="Na(+)-translocating NADH-quinone reductase subunit F"/>
    <property type="match status" value="1"/>
</dbReference>
<keyword evidence="18 27" id="KW-0520">NAD</keyword>
<keyword evidence="20 27" id="KW-0406">Ion transport</keyword>
<evidence type="ECO:0000256" key="9">
    <source>
        <dbReference type="ARBA" id="ARBA00022475"/>
    </source>
</evidence>
<comment type="cofactor">
    <cofactor evidence="27">
        <name>[2Fe-2S] cluster</name>
        <dbReference type="ChEBI" id="CHEBI:190135"/>
    </cofactor>
    <text evidence="27">Binds 1 [2Fe-2S] cluster.</text>
</comment>
<evidence type="ECO:0000256" key="17">
    <source>
        <dbReference type="ARBA" id="ARBA00023014"/>
    </source>
</evidence>
<dbReference type="PIRSF" id="PIRSF000044">
    <property type="entry name" value="Cis_Diol_DH_RD"/>
    <property type="match status" value="1"/>
</dbReference>
<dbReference type="Gene3D" id="3.40.50.80">
    <property type="entry name" value="Nucleotide-binding domain of ferredoxin-NADP reductase (FNR) module"/>
    <property type="match status" value="1"/>
</dbReference>
<feature type="domain" description="FAD-binding FR-type" evidence="29">
    <location>
        <begin position="130"/>
        <end position="272"/>
    </location>
</feature>
<dbReference type="GO" id="GO:0046872">
    <property type="term" value="F:metal ion binding"/>
    <property type="evidence" value="ECO:0007669"/>
    <property type="project" value="UniProtKB-KW"/>
</dbReference>
<dbReference type="InterPro" id="IPR017938">
    <property type="entry name" value="Riboflavin_synthase-like_b-brl"/>
</dbReference>
<evidence type="ECO:0000256" key="10">
    <source>
        <dbReference type="ARBA" id="ARBA00022519"/>
    </source>
</evidence>
<proteinExistence type="inferred from homology"/>
<evidence type="ECO:0000259" key="28">
    <source>
        <dbReference type="PROSITE" id="PS51085"/>
    </source>
</evidence>
<evidence type="ECO:0000256" key="26">
    <source>
        <dbReference type="ARBA" id="ARBA00048891"/>
    </source>
</evidence>
<evidence type="ECO:0000256" key="25">
    <source>
        <dbReference type="ARBA" id="ARBA00030787"/>
    </source>
</evidence>
<dbReference type="InterPro" id="IPR039261">
    <property type="entry name" value="FNR_nucleotide-bd"/>
</dbReference>
<sequence length="409" mass="46103">MLVTLAAVLVFVLLILLLVFLLNIAAAKLLPGGEVRIAINHDDEKALTVSPGKTLLATLSDEKIFIPSACGGGGTCGMCKCRIPEGGGSFLPTERNHISRAEMKEDVRLACQVKVRNDMQIELPEEIFSIQQWRCRVRSNRNVATFIKELVLELPDGEALQFRAGGYIQIGIPAYDELSYSSFDVEQEYREEWDKYRLWDLKASNPEETSRAYSMANHPAEGNIVMLNVRIATPPPKLWGKVPPGVGSSYIFGLKPGDTVTVSGPYGEFFIKETEREMVYIGGGAGMAPMRSHLFHLFRTLATGRKVSFWYGARSRREMFYDEDFKALEKEFPNFSYHVALSDPQPEDEWDGPAGFIHTVLYEEYLNNHEEPEELEYYMCGPPVMVSSVEKMLYSLGVEKEMIAYDQFS</sequence>
<organism evidence="30 31">
    <name type="scientific">Prosthecochloris vibrioformis</name>
    <name type="common">Chlorobium vibrioforme</name>
    <dbReference type="NCBI Taxonomy" id="1098"/>
    <lineage>
        <taxon>Bacteria</taxon>
        <taxon>Pseudomonadati</taxon>
        <taxon>Chlorobiota</taxon>
        <taxon>Chlorobiia</taxon>
        <taxon>Chlorobiales</taxon>
        <taxon>Chlorobiaceae</taxon>
        <taxon>Prosthecochloris</taxon>
    </lineage>
</organism>
<keyword evidence="31" id="KW-1185">Reference proteome</keyword>
<keyword evidence="10" id="KW-0997">Cell inner membrane</keyword>
<keyword evidence="8 27" id="KW-0813">Transport</keyword>
<dbReference type="PROSITE" id="PS51384">
    <property type="entry name" value="FAD_FR"/>
    <property type="match status" value="1"/>
</dbReference>
<evidence type="ECO:0000256" key="13">
    <source>
        <dbReference type="ARBA" id="ARBA00022723"/>
    </source>
</evidence>
<comment type="caution">
    <text evidence="30">The sequence shown here is derived from an EMBL/GenBank/DDBJ whole genome shotgun (WGS) entry which is preliminary data.</text>
</comment>
<evidence type="ECO:0000256" key="21">
    <source>
        <dbReference type="ARBA" id="ARBA00023075"/>
    </source>
</evidence>
<dbReference type="SUPFAM" id="SSF63380">
    <property type="entry name" value="Riboflavin synthase domain-like"/>
    <property type="match status" value="1"/>
</dbReference>
<evidence type="ECO:0000256" key="23">
    <source>
        <dbReference type="ARBA" id="ARBA00023201"/>
    </source>
</evidence>
<evidence type="ECO:0000256" key="27">
    <source>
        <dbReference type="HAMAP-Rule" id="MF_00430"/>
    </source>
</evidence>
<keyword evidence="16 27" id="KW-0408">Iron</keyword>
<comment type="subunit">
    <text evidence="5 27">Composed of six subunits; NqrA, NqrB, NqrC, NqrD, NqrE and NqrF.</text>
</comment>
<evidence type="ECO:0000256" key="6">
    <source>
        <dbReference type="ARBA" id="ARBA00013099"/>
    </source>
</evidence>
<evidence type="ECO:0000256" key="18">
    <source>
        <dbReference type="ARBA" id="ARBA00023027"/>
    </source>
</evidence>
<comment type="subcellular location">
    <subcellularLocation>
        <location evidence="3">Cell inner membrane</location>
    </subcellularLocation>
    <subcellularLocation>
        <location evidence="27">Cell membrane</location>
        <topology evidence="27">Single-pass membrane protein</topology>
    </subcellularLocation>
</comment>
<evidence type="ECO:0000256" key="2">
    <source>
        <dbReference type="ARBA" id="ARBA00002972"/>
    </source>
</evidence>
<keyword evidence="19 27" id="KW-0915">Sodium</keyword>
<dbReference type="AlphaFoldDB" id="A0A5C4S3L4"/>
<protein>
    <recommendedName>
        <fullName evidence="7 27">Na(+)-translocating NADH-quinone reductase subunit F</fullName>
        <shortName evidence="27">Na(+)-NQR subunit F</shortName>
        <shortName evidence="27">Na(+)-translocating NQR subunit F</shortName>
        <ecNumber evidence="6 27">7.2.1.1</ecNumber>
    </recommendedName>
    <alternativeName>
        <fullName evidence="25 27">NQR complex subunit F</fullName>
    </alternativeName>
    <alternativeName>
        <fullName evidence="24 27">NQR-1 subunit F</fullName>
    </alternativeName>
</protein>
<gene>
    <name evidence="27" type="primary">nqrF</name>
    <name evidence="30" type="ORF">FGF68_00760</name>
</gene>
<evidence type="ECO:0000256" key="1">
    <source>
        <dbReference type="ARBA" id="ARBA00001974"/>
    </source>
</evidence>
<evidence type="ECO:0000256" key="3">
    <source>
        <dbReference type="ARBA" id="ARBA00004533"/>
    </source>
</evidence>
<dbReference type="NCBIfam" id="TIGR01941">
    <property type="entry name" value="nqrF"/>
    <property type="match status" value="1"/>
</dbReference>
<keyword evidence="13 27" id="KW-0479">Metal-binding</keyword>
<evidence type="ECO:0000256" key="14">
    <source>
        <dbReference type="ARBA" id="ARBA00022827"/>
    </source>
</evidence>
<dbReference type="Pfam" id="PF00175">
    <property type="entry name" value="NAD_binding_1"/>
    <property type="match status" value="1"/>
</dbReference>
<evidence type="ECO:0000256" key="12">
    <source>
        <dbReference type="ARBA" id="ARBA00022714"/>
    </source>
</evidence>
<feature type="binding site" evidence="27">
    <location>
        <position position="76"/>
    </location>
    <ligand>
        <name>[2Fe-2S] cluster</name>
        <dbReference type="ChEBI" id="CHEBI:190135"/>
    </ligand>
</feature>
<dbReference type="InterPro" id="IPR012675">
    <property type="entry name" value="Beta-grasp_dom_sf"/>
</dbReference>
<reference evidence="30 31" key="1">
    <citation type="submission" date="2019-05" db="EMBL/GenBank/DDBJ databases">
        <title>Draft Whole-Genome sequence of the green sulfur bacterium Prosthecochloris vibrioformis DSM 260.</title>
        <authorList>
            <person name="Meyer T.E."/>
            <person name="Kyndt J.A."/>
        </authorList>
    </citation>
    <scope>NUCLEOTIDE SEQUENCE [LARGE SCALE GENOMIC DNA]</scope>
    <source>
        <strain evidence="30 31">DSM 260</strain>
    </source>
</reference>
<dbReference type="InterPro" id="IPR008333">
    <property type="entry name" value="Cbr1-like_FAD-bd_dom"/>
</dbReference>
<feature type="domain" description="2Fe-2S ferredoxin-type" evidence="28">
    <location>
        <begin position="33"/>
        <end position="127"/>
    </location>
</feature>
<keyword evidence="27" id="KW-1133">Transmembrane helix</keyword>
<dbReference type="InterPro" id="IPR001433">
    <property type="entry name" value="OxRdtase_FAD/NAD-bd"/>
</dbReference>
<evidence type="ECO:0000313" key="30">
    <source>
        <dbReference type="EMBL" id="TNJ37742.1"/>
    </source>
</evidence>
<evidence type="ECO:0000256" key="24">
    <source>
        <dbReference type="ARBA" id="ARBA00030032"/>
    </source>
</evidence>
<keyword evidence="17 27" id="KW-0411">Iron-sulfur</keyword>
<dbReference type="GO" id="GO:0051537">
    <property type="term" value="F:2 iron, 2 sulfur cluster binding"/>
    <property type="evidence" value="ECO:0007669"/>
    <property type="project" value="UniProtKB-KW"/>
</dbReference>
<evidence type="ECO:0000256" key="19">
    <source>
        <dbReference type="ARBA" id="ARBA00023053"/>
    </source>
</evidence>
<keyword evidence="15 27" id="KW-1278">Translocase</keyword>
<evidence type="ECO:0000256" key="16">
    <source>
        <dbReference type="ARBA" id="ARBA00023004"/>
    </source>
</evidence>
<evidence type="ECO:0000256" key="15">
    <source>
        <dbReference type="ARBA" id="ARBA00022967"/>
    </source>
</evidence>
<evidence type="ECO:0000256" key="5">
    <source>
        <dbReference type="ARBA" id="ARBA00011309"/>
    </source>
</evidence>
<dbReference type="InterPro" id="IPR017927">
    <property type="entry name" value="FAD-bd_FR_type"/>
</dbReference>
<evidence type="ECO:0000256" key="7">
    <source>
        <dbReference type="ARBA" id="ARBA00019729"/>
    </source>
</evidence>
<dbReference type="PROSITE" id="PS51085">
    <property type="entry name" value="2FE2S_FER_2"/>
    <property type="match status" value="1"/>
</dbReference>
<feature type="binding site" evidence="27">
    <location>
        <position position="70"/>
    </location>
    <ligand>
        <name>[2Fe-2S] cluster</name>
        <dbReference type="ChEBI" id="CHEBI:190135"/>
    </ligand>
</feature>
<comment type="catalytic activity">
    <reaction evidence="26 27">
        <text>a ubiquinone + n Na(+)(in) + NADH + H(+) = a ubiquinol + n Na(+)(out) + NAD(+)</text>
        <dbReference type="Rhea" id="RHEA:47748"/>
        <dbReference type="Rhea" id="RHEA-COMP:9565"/>
        <dbReference type="Rhea" id="RHEA-COMP:9566"/>
        <dbReference type="ChEBI" id="CHEBI:15378"/>
        <dbReference type="ChEBI" id="CHEBI:16389"/>
        <dbReference type="ChEBI" id="CHEBI:17976"/>
        <dbReference type="ChEBI" id="CHEBI:29101"/>
        <dbReference type="ChEBI" id="CHEBI:57540"/>
        <dbReference type="ChEBI" id="CHEBI:57945"/>
        <dbReference type="EC" id="7.2.1.1"/>
    </reaction>
</comment>
<keyword evidence="9 27" id="KW-1003">Cell membrane</keyword>
<evidence type="ECO:0000256" key="8">
    <source>
        <dbReference type="ARBA" id="ARBA00022448"/>
    </source>
</evidence>
<dbReference type="Gene3D" id="2.40.30.10">
    <property type="entry name" value="Translation factors"/>
    <property type="match status" value="1"/>
</dbReference>
<dbReference type="Pfam" id="PF00970">
    <property type="entry name" value="FAD_binding_6"/>
    <property type="match status" value="1"/>
</dbReference>
<comment type="cofactor">
    <cofactor evidence="1 27">
        <name>FAD</name>
        <dbReference type="ChEBI" id="CHEBI:57692"/>
    </cofactor>
</comment>
<feature type="binding site" evidence="27">
    <location>
        <position position="79"/>
    </location>
    <ligand>
        <name>[2Fe-2S] cluster</name>
        <dbReference type="ChEBI" id="CHEBI:190135"/>
    </ligand>
</feature>
<comment type="similarity">
    <text evidence="4 27">Belongs to the NqrF family.</text>
</comment>
<name>A0A5C4S3L4_PROVB</name>
<keyword evidence="21 27" id="KW-0830">Ubiquinone</keyword>
<keyword evidence="23 27" id="KW-0739">Sodium transport</keyword>
<accession>A0A5C4S3L4</accession>
<dbReference type="SUPFAM" id="SSF52343">
    <property type="entry name" value="Ferredoxin reductase-like, C-terminal NADP-linked domain"/>
    <property type="match status" value="1"/>
</dbReference>
<dbReference type="Pfam" id="PF00111">
    <property type="entry name" value="Fer2"/>
    <property type="match status" value="1"/>
</dbReference>
<dbReference type="InterPro" id="IPR036010">
    <property type="entry name" value="2Fe-2S_ferredoxin-like_sf"/>
</dbReference>
<dbReference type="GO" id="GO:0005886">
    <property type="term" value="C:plasma membrane"/>
    <property type="evidence" value="ECO:0007669"/>
    <property type="project" value="UniProtKB-SubCell"/>
</dbReference>
<evidence type="ECO:0000256" key="11">
    <source>
        <dbReference type="ARBA" id="ARBA00022630"/>
    </source>
</evidence>
<dbReference type="GO" id="GO:0016655">
    <property type="term" value="F:oxidoreductase activity, acting on NAD(P)H, quinone or similar compound as acceptor"/>
    <property type="evidence" value="ECO:0007669"/>
    <property type="project" value="InterPro"/>
</dbReference>
<dbReference type="EC" id="7.2.1.1" evidence="6 27"/>
<feature type="binding site" evidence="27">
    <location>
        <position position="111"/>
    </location>
    <ligand>
        <name>[2Fe-2S] cluster</name>
        <dbReference type="ChEBI" id="CHEBI:190135"/>
    </ligand>
</feature>
<evidence type="ECO:0000313" key="31">
    <source>
        <dbReference type="Proteomes" id="UP000309544"/>
    </source>
</evidence>
<evidence type="ECO:0000256" key="4">
    <source>
        <dbReference type="ARBA" id="ARBA00005570"/>
    </source>
</evidence>
<evidence type="ECO:0000259" key="29">
    <source>
        <dbReference type="PROSITE" id="PS51384"/>
    </source>
</evidence>
<dbReference type="InterPro" id="IPR010205">
    <property type="entry name" value="NqrF"/>
</dbReference>
<dbReference type="InterPro" id="IPR001041">
    <property type="entry name" value="2Fe-2S_ferredoxin-type"/>
</dbReference>
<keyword evidence="27" id="KW-0812">Transmembrane</keyword>
<dbReference type="PANTHER" id="PTHR43644:SF1">
    <property type="entry name" value="NAD(P)H-FLAVIN REDUCTASE"/>
    <property type="match status" value="1"/>
</dbReference>
<dbReference type="HAMAP" id="MF_00430">
    <property type="entry name" value="NqrF"/>
    <property type="match status" value="1"/>
</dbReference>
<dbReference type="CDD" id="cd06188">
    <property type="entry name" value="NADH_quinone_reductase"/>
    <property type="match status" value="1"/>
</dbReference>
<keyword evidence="12 27" id="KW-0001">2Fe-2S</keyword>
<keyword evidence="22 27" id="KW-0472">Membrane</keyword>
<dbReference type="Proteomes" id="UP000309544">
    <property type="component" value="Unassembled WGS sequence"/>
</dbReference>
<dbReference type="Gene3D" id="3.10.20.30">
    <property type="match status" value="1"/>
</dbReference>
<evidence type="ECO:0000256" key="22">
    <source>
        <dbReference type="ARBA" id="ARBA00023136"/>
    </source>
</evidence>
<evidence type="ECO:0000256" key="20">
    <source>
        <dbReference type="ARBA" id="ARBA00023065"/>
    </source>
</evidence>
<dbReference type="EMBL" id="VDCI01000001">
    <property type="protein sequence ID" value="TNJ37742.1"/>
    <property type="molecule type" value="Genomic_DNA"/>
</dbReference>
<dbReference type="GO" id="GO:0006814">
    <property type="term" value="P:sodium ion transport"/>
    <property type="evidence" value="ECO:0007669"/>
    <property type="project" value="UniProtKB-UniRule"/>
</dbReference>
<dbReference type="SUPFAM" id="SSF54292">
    <property type="entry name" value="2Fe-2S ferredoxin-like"/>
    <property type="match status" value="1"/>
</dbReference>